<sequence>DLECKVDNLTEEMNFLRALYDAELSQTQGGTEDTSVILSMDNNRDLDVDSIIGAIKDQYEQIAQRSRAEAEALYDNKYKQLWWWNIIWRRQQWSIWFLSRRQQLQPFWRQRHSVGFKNIIILSEENILACSNVLALVTTLRLQTALYF</sequence>
<evidence type="ECO:0000313" key="4">
    <source>
        <dbReference type="EMBL" id="ACF23535.1"/>
    </source>
</evidence>
<evidence type="ECO:0000259" key="3">
    <source>
        <dbReference type="PROSITE" id="PS51842"/>
    </source>
</evidence>
<feature type="non-terminal residue" evidence="4">
    <location>
        <position position="148"/>
    </location>
</feature>
<name>B5L6X0_RHIMB</name>
<dbReference type="Gene3D" id="1.20.5.500">
    <property type="entry name" value="Single helix bin"/>
    <property type="match status" value="1"/>
</dbReference>
<proteinExistence type="evidence at transcript level"/>
<dbReference type="InterPro" id="IPR039008">
    <property type="entry name" value="IF_rod_dom"/>
</dbReference>
<dbReference type="GO" id="GO:0045095">
    <property type="term" value="C:keratin filament"/>
    <property type="evidence" value="ECO:0007669"/>
    <property type="project" value="TreeGrafter"/>
</dbReference>
<dbReference type="PROSITE" id="PS51842">
    <property type="entry name" value="IF_ROD_2"/>
    <property type="match status" value="1"/>
</dbReference>
<accession>B5L6X0</accession>
<dbReference type="EMBL" id="EU496801">
    <property type="protein sequence ID" value="ACF23535.1"/>
    <property type="molecule type" value="mRNA"/>
</dbReference>
<keyword evidence="1" id="KW-0403">Intermediate filament</keyword>
<evidence type="ECO:0000256" key="2">
    <source>
        <dbReference type="ARBA" id="ARBA00023054"/>
    </source>
</evidence>
<dbReference type="AlphaFoldDB" id="B5L6X0"/>
<evidence type="ECO:0000256" key="1">
    <source>
        <dbReference type="ARBA" id="ARBA00022754"/>
    </source>
</evidence>
<dbReference type="GO" id="GO:0045109">
    <property type="term" value="P:intermediate filament organization"/>
    <property type="evidence" value="ECO:0007669"/>
    <property type="project" value="TreeGrafter"/>
</dbReference>
<keyword evidence="4" id="KW-0416">Keratin</keyword>
<feature type="non-terminal residue" evidence="4">
    <location>
        <position position="1"/>
    </location>
</feature>
<dbReference type="GO" id="GO:0030280">
    <property type="term" value="F:structural constituent of skin epidermis"/>
    <property type="evidence" value="ECO:0007669"/>
    <property type="project" value="TreeGrafter"/>
</dbReference>
<dbReference type="GO" id="GO:0005615">
    <property type="term" value="C:extracellular space"/>
    <property type="evidence" value="ECO:0007669"/>
    <property type="project" value="TreeGrafter"/>
</dbReference>
<organism evidence="4">
    <name type="scientific">Rhinella marina</name>
    <name type="common">Cane toad</name>
    <name type="synonym">Bufo marinus</name>
    <dbReference type="NCBI Taxonomy" id="8386"/>
    <lineage>
        <taxon>Eukaryota</taxon>
        <taxon>Metazoa</taxon>
        <taxon>Chordata</taxon>
        <taxon>Craniata</taxon>
        <taxon>Vertebrata</taxon>
        <taxon>Euteleostomi</taxon>
        <taxon>Amphibia</taxon>
        <taxon>Batrachia</taxon>
        <taxon>Anura</taxon>
        <taxon>Neobatrachia</taxon>
        <taxon>Hyloidea</taxon>
        <taxon>Bufonidae</taxon>
        <taxon>Rhinella</taxon>
    </lineage>
</organism>
<keyword evidence="2" id="KW-0175">Coiled coil</keyword>
<feature type="domain" description="IF rod" evidence="3">
    <location>
        <begin position="1"/>
        <end position="81"/>
    </location>
</feature>
<dbReference type="PANTHER" id="PTHR45616">
    <property type="entry name" value="GATA-TYPE DOMAIN-CONTAINING PROTEIN"/>
    <property type="match status" value="1"/>
</dbReference>
<dbReference type="GO" id="GO:0031424">
    <property type="term" value="P:keratinization"/>
    <property type="evidence" value="ECO:0007669"/>
    <property type="project" value="TreeGrafter"/>
</dbReference>
<protein>
    <submittedName>
        <fullName evidence="4">Type II cytokeratin 6B-like protein</fullName>
    </submittedName>
</protein>
<dbReference type="PANTHER" id="PTHR45616:SF39">
    <property type="entry name" value="KERATIN, TYPE II CYTOSKELETAL 6A-RELATED"/>
    <property type="match status" value="1"/>
</dbReference>
<reference evidence="4" key="1">
    <citation type="submission" date="2008-02" db="EMBL/GenBank/DDBJ databases">
        <title>Genes induced during the early developmental stages of the cane toad, Bufo (Chaunus) marinus.</title>
        <authorList>
            <person name="Halliday D.C.T."/>
            <person name="Kennedy G.C."/>
            <person name="Hamilton N.H.R."/>
            <person name="Tarmo S."/>
            <person name="Alderman J."/>
            <person name="Siddon N.A."/>
            <person name="Robinson A.J."/>
        </authorList>
    </citation>
    <scope>NUCLEOTIDE SEQUENCE</scope>
</reference>
<dbReference type="Pfam" id="PF00038">
    <property type="entry name" value="Filament"/>
    <property type="match status" value="1"/>
</dbReference>